<feature type="region of interest" description="Disordered" evidence="4">
    <location>
        <begin position="1906"/>
        <end position="1940"/>
    </location>
</feature>
<dbReference type="CDD" id="cd00063">
    <property type="entry name" value="FN3"/>
    <property type="match status" value="4"/>
</dbReference>
<feature type="compositionally biased region" description="Basic and acidic residues" evidence="4">
    <location>
        <begin position="390"/>
        <end position="403"/>
    </location>
</feature>
<keyword evidence="2" id="KW-0378">Hydrolase</keyword>
<dbReference type="Pfam" id="PF00041">
    <property type="entry name" value="fn3"/>
    <property type="match status" value="2"/>
</dbReference>
<name>A0A7M1SRL3_9MICO</name>
<dbReference type="Pfam" id="PF17963">
    <property type="entry name" value="Big_9"/>
    <property type="match status" value="8"/>
</dbReference>
<dbReference type="InterPro" id="IPR050991">
    <property type="entry name" value="ECM_Regulatory_Proteins"/>
</dbReference>
<organism evidence="6 7">
    <name type="scientific">Ruania alkalisoli</name>
    <dbReference type="NCBI Taxonomy" id="2779775"/>
    <lineage>
        <taxon>Bacteria</taxon>
        <taxon>Bacillati</taxon>
        <taxon>Actinomycetota</taxon>
        <taxon>Actinomycetes</taxon>
        <taxon>Micrococcales</taxon>
        <taxon>Ruaniaceae</taxon>
        <taxon>Ruania</taxon>
    </lineage>
</organism>
<feature type="compositionally biased region" description="Pro residues" evidence="4">
    <location>
        <begin position="1929"/>
        <end position="1939"/>
    </location>
</feature>
<evidence type="ECO:0000256" key="4">
    <source>
        <dbReference type="SAM" id="MobiDB-lite"/>
    </source>
</evidence>
<dbReference type="PRINTS" id="PR00014">
    <property type="entry name" value="FNTYPEIII"/>
</dbReference>
<feature type="region of interest" description="Disordered" evidence="4">
    <location>
        <begin position="375"/>
        <end position="410"/>
    </location>
</feature>
<keyword evidence="2" id="KW-0326">Glycosidase</keyword>
<dbReference type="GO" id="GO:0000272">
    <property type="term" value="P:polysaccharide catabolic process"/>
    <property type="evidence" value="ECO:0007669"/>
    <property type="project" value="UniProtKB-KW"/>
</dbReference>
<dbReference type="SMART" id="SM00060">
    <property type="entry name" value="FN3"/>
    <property type="match status" value="5"/>
</dbReference>
<protein>
    <submittedName>
        <fullName evidence="6">Tandem-95 repeat protein</fullName>
    </submittedName>
</protein>
<dbReference type="InterPro" id="IPR036116">
    <property type="entry name" value="FN3_sf"/>
</dbReference>
<keyword evidence="1" id="KW-0677">Repeat</keyword>
<evidence type="ECO:0000313" key="7">
    <source>
        <dbReference type="Proteomes" id="UP000593758"/>
    </source>
</evidence>
<keyword evidence="3" id="KW-0119">Carbohydrate metabolism</keyword>
<evidence type="ECO:0000256" key="2">
    <source>
        <dbReference type="ARBA" id="ARBA00023295"/>
    </source>
</evidence>
<evidence type="ECO:0000256" key="1">
    <source>
        <dbReference type="ARBA" id="ARBA00022737"/>
    </source>
</evidence>
<dbReference type="PANTHER" id="PTHR46708:SF2">
    <property type="entry name" value="FIBRONECTIN TYPE-III DOMAIN-CONTAINING PROTEIN"/>
    <property type="match status" value="1"/>
</dbReference>
<dbReference type="PROSITE" id="PS50853">
    <property type="entry name" value="FN3"/>
    <property type="match status" value="4"/>
</dbReference>
<feature type="domain" description="Fibronectin type-III" evidence="5">
    <location>
        <begin position="1558"/>
        <end position="1648"/>
    </location>
</feature>
<dbReference type="InterPro" id="IPR003961">
    <property type="entry name" value="FN3_dom"/>
</dbReference>
<evidence type="ECO:0000313" key="6">
    <source>
        <dbReference type="EMBL" id="QOR69233.1"/>
    </source>
</evidence>
<feature type="domain" description="Fibronectin type-III" evidence="5">
    <location>
        <begin position="1650"/>
        <end position="1744"/>
    </location>
</feature>
<dbReference type="Proteomes" id="UP000593758">
    <property type="component" value="Chromosome"/>
</dbReference>
<feature type="region of interest" description="Disordered" evidence="4">
    <location>
        <begin position="1730"/>
        <end position="1758"/>
    </location>
</feature>
<feature type="domain" description="Fibronectin type-III" evidence="5">
    <location>
        <begin position="1747"/>
        <end position="1832"/>
    </location>
</feature>
<dbReference type="Gene3D" id="2.60.40.2810">
    <property type="match status" value="1"/>
</dbReference>
<feature type="domain" description="Fibronectin type-III" evidence="5">
    <location>
        <begin position="1470"/>
        <end position="1557"/>
    </location>
</feature>
<dbReference type="PANTHER" id="PTHR46708">
    <property type="entry name" value="TENASCIN"/>
    <property type="match status" value="1"/>
</dbReference>
<dbReference type="InterPro" id="IPR013783">
    <property type="entry name" value="Ig-like_fold"/>
</dbReference>
<proteinExistence type="predicted"/>
<dbReference type="EMBL" id="CP063169">
    <property type="protein sequence ID" value="QOR69233.1"/>
    <property type="molecule type" value="Genomic_DNA"/>
</dbReference>
<evidence type="ECO:0000259" key="5">
    <source>
        <dbReference type="PROSITE" id="PS50853"/>
    </source>
</evidence>
<dbReference type="NCBIfam" id="NF012211">
    <property type="entry name" value="tand_rpt_95"/>
    <property type="match status" value="3"/>
</dbReference>
<dbReference type="KEGG" id="halt:IM660_10955"/>
<keyword evidence="3" id="KW-0624">Polysaccharide degradation</keyword>
<evidence type="ECO:0000256" key="3">
    <source>
        <dbReference type="ARBA" id="ARBA00023326"/>
    </source>
</evidence>
<sequence>MKLRTRTRPSRRSVASATVLSLVLGTVVALSLNYEGVATADVDLNDGGVWVSNNESILVGRLNYPVGEIDASLAALSQDVDLLQREDVVLIRDRAGQTLQRVDPVSVAVRGSAVPLPTGSDVQLGAGAVGVLVEETGEWRVLGLDQLDVLTESTEEPQAVLGEGAAHAIADDGTAYGLDTADGELLTFSPQDRLEPEITEVDAALFDDATTQLTVVGSEPVALAFDTQTQALTMVRPGEDPVDLTGLEVDGASARLQAPSRDGDVVAIATSDALVTVPLDGSEPQVTRSPSAGQPAQPVQVAGCVHSAWAALPAGYLRQCGDQPPESLEVPSATGGELVFRVNRSYVVLNELASGNSWMVEDALILVDNWETSIPPTEQDETEEEESQDLEQREVELDREAENRPPVAIPDSFGVRAGRIAVLPVLHNDSDADGDLLTASPEDQIPEAFGQVETVLGGRALQVRVAPGASGITSFQYTASDGRGGTDTATVDLEVIPASENNPPEQLTEITAEIASGQSVEVNVLNDVLDPDGDAVYVTRTLDDAGLQVQSNPNGLVSIVDPGVSTGQRQVRMEVSDGFATAEVVIDVDILPAAAQPPTAVFDYETAFVDQTIEIDPIANDLDPNNRPLRLANVQSADGAEVRQNASSNTFSFTAASPGDYYVVYVVADDDGLSATGLVRVSVRAPENLDPVAATDTAYLPPAGTVLVDALANDEDPAGGVLAIQQIDVPEGYGLRVSILEHRVLRITSDRTLQSPVTIDYTVSNGTRSAQGEVLVLPLDAETGTRAPIAVPDEVRVRAGDHVTIPVLGNDSHPNGFEFSLDPEIAEAPEAGVMFTAGDVVRFQAPDEAGTLTAVYRIVDEFGREDSATIRLYVQARADDANGAPEPRDVETRAFSGERIRIPIETYGIDPDGDSVQLLGVDTPPALGRVVEVGATYIDYQAFTDSAGTDEFTYSVRDRLGAIASAEVTIGVIPPPGVNRDPVVVNDEITVPPGRPISVDVLANDTDPDGDQLTFDDPAFSDHAGTEPQVRDGEVTLTSPEAAGDYLLTYHVSDLHGGTASGLLTVTVDPDSPLQPPVAVDDVVPPSAILDREVVTVDVLENDSDPDGNVEALTVDIPDDQETATSPDGKGVQITLTPTRQVVTYRVTDSDGLVSYAFIDVPGTEDTGPVLRPDTEVIEVETGVTETIEINEYVVAFSGQPVQLSDTSSVRATNSDGSNPVVDGDTLQYTSDDTYAGPATLTFEVTDALDINDDDILTSVVTLDILVISTDNQPPRMRNGSLAAEQGGEEVSLDIARLAEDPDGRSTDLQYRIAEEAPGFQSSLDGYILTVSADQDTPAGSTQDLVIEVTDGDSEPVQATIELRSTASNRPLISTNPDDLGEVHQGESVAVDVLANDSNPFPGEAREIIGTVVTDGDGSASVSGNQVTITPGADFVGRMSVTYTVVDATGETSRAVEGQITAAVLGVPEAPTIPLVEEVANRQVTLSWTAPQDNGAPISGYTVGHSGGSQACPTTTCTITGLTNGTTYTFTVLATNEVGDSPESAASAEATPDVRPEAPAAPSVEFGDGELTLDWSEPVNEGTPISTYDVQISPSDGAGQQSVSGTEMTWTGLTNGQNYTFRVRAINDAPEPGLWSAWSVPEHPSGPPLRPQAPNASRIDDSAGGRLQVSWTAPDANGDPISSYELRMYQDDALAQTFTPGANETSREVQVENAHYYYFTLVAINRSGESEVSPGSQEVRSFGAPGKTGGVSASPTGDDNTATVSYTAPNNNGQQISGYQYRLNGGSVQSLPSGNQITVPQDGTNYRIEVRACNTYCGQWSDPSAQFSTYGAPGNGVISITSSANLRQVTFAWDIPASTNGAALVATRYSVDGGGWTRVDGRSGTTTVGGAWEENHNIRVQVLNEHGQWSGTQGGGPYARDSQRAEADPTPPPPPPDPPRVWVTQGRQINCDSGGSGCRTFQLNWANMTSSDRGNYNVSFAVGGGNCGNFSRGPYTEHIGSANGSTEIGYPGYTPPHYGANCGGTVQLTISPNGSYAQNSSW</sequence>
<accession>A0A7M1SRL3</accession>
<feature type="compositionally biased region" description="Acidic residues" evidence="4">
    <location>
        <begin position="378"/>
        <end position="389"/>
    </location>
</feature>
<reference evidence="6 7" key="1">
    <citation type="submission" date="2020-10" db="EMBL/GenBank/DDBJ databases">
        <title>Haloactinobacterium sp. RN3S43, a bacterium isolated from saline soil.</title>
        <authorList>
            <person name="Sun J.-Q."/>
        </authorList>
    </citation>
    <scope>NUCLEOTIDE SEQUENCE [LARGE SCALE GENOMIC DNA]</scope>
    <source>
        <strain evidence="6 7">RN3S43</strain>
    </source>
</reference>
<feature type="region of interest" description="Disordered" evidence="4">
    <location>
        <begin position="1540"/>
        <end position="1565"/>
    </location>
</feature>
<dbReference type="Gene3D" id="2.60.40.10">
    <property type="entry name" value="Immunoglobulins"/>
    <property type="match status" value="4"/>
</dbReference>
<gene>
    <name evidence="6" type="ORF">IM660_10955</name>
</gene>
<dbReference type="RefSeq" id="WP_193495474.1">
    <property type="nucleotide sequence ID" value="NZ_CP063169.1"/>
</dbReference>
<dbReference type="GO" id="GO:0016798">
    <property type="term" value="F:hydrolase activity, acting on glycosyl bonds"/>
    <property type="evidence" value="ECO:0007669"/>
    <property type="project" value="UniProtKB-KW"/>
</dbReference>
<keyword evidence="7" id="KW-1185">Reference proteome</keyword>
<dbReference type="SUPFAM" id="SSF49265">
    <property type="entry name" value="Fibronectin type III"/>
    <property type="match status" value="3"/>
</dbReference>